<evidence type="ECO:0000256" key="8">
    <source>
        <dbReference type="ARBA" id="ARBA00023136"/>
    </source>
</evidence>
<dbReference type="GO" id="GO:0004190">
    <property type="term" value="F:aspartic-type endopeptidase activity"/>
    <property type="evidence" value="ECO:0007669"/>
    <property type="project" value="UniProtKB-UniRule"/>
</dbReference>
<accession>A0A934S6U4</accession>
<dbReference type="AlphaFoldDB" id="A0A934S6U4"/>
<dbReference type="GO" id="GO:0005886">
    <property type="term" value="C:plasma membrane"/>
    <property type="evidence" value="ECO:0007669"/>
    <property type="project" value="UniProtKB-SubCell"/>
</dbReference>
<feature type="active site" evidence="9">
    <location>
        <position position="141"/>
    </location>
</feature>
<comment type="pathway">
    <text evidence="9">Protein modification; lipoprotein biosynthesis (signal peptide cleavage).</text>
</comment>
<keyword evidence="6 9" id="KW-0378">Hydrolase</keyword>
<evidence type="ECO:0000256" key="1">
    <source>
        <dbReference type="ARBA" id="ARBA00006139"/>
    </source>
</evidence>
<evidence type="ECO:0000313" key="12">
    <source>
        <dbReference type="Proteomes" id="UP000617628"/>
    </source>
</evidence>
<protein>
    <recommendedName>
        <fullName evidence="9">Lipoprotein signal peptidase</fullName>
        <ecNumber evidence="9">3.4.23.36</ecNumber>
    </recommendedName>
    <alternativeName>
        <fullName evidence="9">Prolipoprotein signal peptidase</fullName>
    </alternativeName>
    <alternativeName>
        <fullName evidence="9">Signal peptidase II</fullName>
        <shortName evidence="9">SPase II</shortName>
    </alternativeName>
</protein>
<dbReference type="PANTHER" id="PTHR33695">
    <property type="entry name" value="LIPOPROTEIN SIGNAL PEPTIDASE"/>
    <property type="match status" value="1"/>
</dbReference>
<comment type="catalytic activity">
    <reaction evidence="9">
        <text>Release of signal peptides from bacterial membrane prolipoproteins. Hydrolyzes -Xaa-Yaa-Zaa-|-(S,diacylglyceryl)Cys-, in which Xaa is hydrophobic (preferably Leu), and Yaa (Ala or Ser) and Zaa (Gly or Ala) have small, neutral side chains.</text>
        <dbReference type="EC" id="3.4.23.36"/>
    </reaction>
</comment>
<keyword evidence="3 9" id="KW-0645">Protease</keyword>
<dbReference type="RefSeq" id="WP_200358487.1">
    <property type="nucleotide sequence ID" value="NZ_JAENIL010000066.1"/>
</dbReference>
<dbReference type="EMBL" id="JAENIL010000066">
    <property type="protein sequence ID" value="MBK1880008.1"/>
    <property type="molecule type" value="Genomic_DNA"/>
</dbReference>
<keyword evidence="2 9" id="KW-1003">Cell membrane</keyword>
<comment type="caution">
    <text evidence="11">The sequence shown here is derived from an EMBL/GenBank/DDBJ whole genome shotgun (WGS) entry which is preliminary data.</text>
</comment>
<evidence type="ECO:0000256" key="10">
    <source>
        <dbReference type="RuleBase" id="RU004181"/>
    </source>
</evidence>
<name>A0A934S6U4_9BACT</name>
<feature type="active site" evidence="9">
    <location>
        <position position="123"/>
    </location>
</feature>
<dbReference type="GO" id="GO:0006508">
    <property type="term" value="P:proteolysis"/>
    <property type="evidence" value="ECO:0007669"/>
    <property type="project" value="UniProtKB-KW"/>
</dbReference>
<gene>
    <name evidence="9 11" type="primary">lspA</name>
    <name evidence="11" type="ORF">JIN87_24200</name>
</gene>
<keyword evidence="8 9" id="KW-0472">Membrane</keyword>
<dbReference type="Pfam" id="PF01252">
    <property type="entry name" value="Peptidase_A8"/>
    <property type="match status" value="1"/>
</dbReference>
<dbReference type="PANTHER" id="PTHR33695:SF1">
    <property type="entry name" value="LIPOPROTEIN SIGNAL PEPTIDASE"/>
    <property type="match status" value="1"/>
</dbReference>
<evidence type="ECO:0000256" key="4">
    <source>
        <dbReference type="ARBA" id="ARBA00022692"/>
    </source>
</evidence>
<organism evidence="11 12">
    <name type="scientific">Pelagicoccus mobilis</name>
    <dbReference type="NCBI Taxonomy" id="415221"/>
    <lineage>
        <taxon>Bacteria</taxon>
        <taxon>Pseudomonadati</taxon>
        <taxon>Verrucomicrobiota</taxon>
        <taxon>Opitutia</taxon>
        <taxon>Puniceicoccales</taxon>
        <taxon>Pelagicoccaceae</taxon>
        <taxon>Pelagicoccus</taxon>
    </lineage>
</organism>
<dbReference type="NCBIfam" id="TIGR00077">
    <property type="entry name" value="lspA"/>
    <property type="match status" value="1"/>
</dbReference>
<comment type="subcellular location">
    <subcellularLocation>
        <location evidence="9">Cell membrane</location>
        <topology evidence="9">Multi-pass membrane protein</topology>
    </subcellularLocation>
</comment>
<evidence type="ECO:0000256" key="5">
    <source>
        <dbReference type="ARBA" id="ARBA00022750"/>
    </source>
</evidence>
<evidence type="ECO:0000256" key="6">
    <source>
        <dbReference type="ARBA" id="ARBA00022801"/>
    </source>
</evidence>
<comment type="function">
    <text evidence="9">This protein specifically catalyzes the removal of signal peptides from prolipoproteins.</text>
</comment>
<dbReference type="PRINTS" id="PR00781">
    <property type="entry name" value="LIPOSIGPTASE"/>
</dbReference>
<evidence type="ECO:0000256" key="2">
    <source>
        <dbReference type="ARBA" id="ARBA00022475"/>
    </source>
</evidence>
<dbReference type="HAMAP" id="MF_00161">
    <property type="entry name" value="LspA"/>
    <property type="match status" value="1"/>
</dbReference>
<feature type="transmembrane region" description="Helical" evidence="9">
    <location>
        <begin position="136"/>
        <end position="154"/>
    </location>
</feature>
<feature type="transmembrane region" description="Helical" evidence="9">
    <location>
        <begin position="68"/>
        <end position="86"/>
    </location>
</feature>
<dbReference type="Proteomes" id="UP000617628">
    <property type="component" value="Unassembled WGS sequence"/>
</dbReference>
<evidence type="ECO:0000313" key="11">
    <source>
        <dbReference type="EMBL" id="MBK1880008.1"/>
    </source>
</evidence>
<keyword evidence="4 9" id="KW-0812">Transmembrane</keyword>
<comment type="similarity">
    <text evidence="1 9 10">Belongs to the peptidase A8 family.</text>
</comment>
<evidence type="ECO:0000256" key="7">
    <source>
        <dbReference type="ARBA" id="ARBA00022989"/>
    </source>
</evidence>
<evidence type="ECO:0000256" key="9">
    <source>
        <dbReference type="HAMAP-Rule" id="MF_00161"/>
    </source>
</evidence>
<sequence length="174" mass="19852">MSRFSKYRLLLILAAAVLFLDQATKLWVVATLPEGTFWEPDRIDIISGFFHIVHVTNTGAAWSMFSGHTWPLATVGFLALGFLYLFRKQLELDKPKIQLGYGMIIGGIIGNLIDRVRIQKVIDFLDFQFGDYHFPSFNIADSGITVGVVLYIWFSFRQTKEAQPTEAIEEKEEQ</sequence>
<feature type="transmembrane region" description="Helical" evidence="9">
    <location>
        <begin position="98"/>
        <end position="116"/>
    </location>
</feature>
<keyword evidence="7 9" id="KW-1133">Transmembrane helix</keyword>
<keyword evidence="12" id="KW-1185">Reference proteome</keyword>
<reference evidence="11" key="1">
    <citation type="submission" date="2021-01" db="EMBL/GenBank/DDBJ databases">
        <title>Modified the classification status of verrucomicrobia.</title>
        <authorList>
            <person name="Feng X."/>
        </authorList>
    </citation>
    <scope>NUCLEOTIDE SEQUENCE</scope>
    <source>
        <strain evidence="11">KCTC 13126</strain>
    </source>
</reference>
<evidence type="ECO:0000256" key="3">
    <source>
        <dbReference type="ARBA" id="ARBA00022670"/>
    </source>
</evidence>
<comment type="caution">
    <text evidence="9">Lacks conserved residue(s) required for the propagation of feature annotation.</text>
</comment>
<proteinExistence type="inferred from homology"/>
<keyword evidence="5 9" id="KW-0064">Aspartyl protease</keyword>
<dbReference type="EC" id="3.4.23.36" evidence="9"/>
<dbReference type="InterPro" id="IPR001872">
    <property type="entry name" value="Peptidase_A8"/>
</dbReference>